<dbReference type="AlphaFoldDB" id="A0A9P8L8Z2"/>
<dbReference type="Pfam" id="PF00931">
    <property type="entry name" value="NB-ARC"/>
    <property type="match status" value="1"/>
</dbReference>
<dbReference type="InterPro" id="IPR019734">
    <property type="entry name" value="TPR_rpt"/>
</dbReference>
<dbReference type="InterPro" id="IPR027417">
    <property type="entry name" value="P-loop_NTPase"/>
</dbReference>
<gene>
    <name evidence="3" type="ORF">GP486_005631</name>
</gene>
<keyword evidence="4" id="KW-1185">Reference proteome</keyword>
<dbReference type="GO" id="GO:0043531">
    <property type="term" value="F:ADP binding"/>
    <property type="evidence" value="ECO:0007669"/>
    <property type="project" value="InterPro"/>
</dbReference>
<dbReference type="SUPFAM" id="SSF52540">
    <property type="entry name" value="P-loop containing nucleoside triphosphate hydrolases"/>
    <property type="match status" value="1"/>
</dbReference>
<evidence type="ECO:0000259" key="2">
    <source>
        <dbReference type="Pfam" id="PF00931"/>
    </source>
</evidence>
<feature type="repeat" description="TPR" evidence="1">
    <location>
        <begin position="431"/>
        <end position="464"/>
    </location>
</feature>
<feature type="domain" description="NB-ARC" evidence="2">
    <location>
        <begin position="2"/>
        <end position="120"/>
    </location>
</feature>
<dbReference type="InterPro" id="IPR053137">
    <property type="entry name" value="NLR-like"/>
</dbReference>
<reference evidence="3" key="1">
    <citation type="submission" date="2021-03" db="EMBL/GenBank/DDBJ databases">
        <title>Comparative genomics and phylogenomic investigation of the class Geoglossomycetes provide insights into ecological specialization and systematics.</title>
        <authorList>
            <person name="Melie T."/>
            <person name="Pirro S."/>
            <person name="Miller A.N."/>
            <person name="Quandt A."/>
        </authorList>
    </citation>
    <scope>NUCLEOTIDE SEQUENCE</scope>
    <source>
        <strain evidence="3">CAQ_001_2017</strain>
    </source>
</reference>
<evidence type="ECO:0000256" key="1">
    <source>
        <dbReference type="PROSITE-ProRule" id="PRU00339"/>
    </source>
</evidence>
<evidence type="ECO:0000313" key="4">
    <source>
        <dbReference type="Proteomes" id="UP000750711"/>
    </source>
</evidence>
<evidence type="ECO:0000313" key="3">
    <source>
        <dbReference type="EMBL" id="KAH0556456.1"/>
    </source>
</evidence>
<dbReference type="SMART" id="SM00028">
    <property type="entry name" value="TPR"/>
    <property type="match status" value="3"/>
</dbReference>
<name>A0A9P8L8Z2_9PEZI</name>
<organism evidence="3 4">
    <name type="scientific">Trichoglossum hirsutum</name>
    <dbReference type="NCBI Taxonomy" id="265104"/>
    <lineage>
        <taxon>Eukaryota</taxon>
        <taxon>Fungi</taxon>
        <taxon>Dikarya</taxon>
        <taxon>Ascomycota</taxon>
        <taxon>Pezizomycotina</taxon>
        <taxon>Geoglossomycetes</taxon>
        <taxon>Geoglossales</taxon>
        <taxon>Geoglossaceae</taxon>
        <taxon>Trichoglossum</taxon>
    </lineage>
</organism>
<dbReference type="Gene3D" id="1.25.40.10">
    <property type="entry name" value="Tetratricopeptide repeat domain"/>
    <property type="match status" value="1"/>
</dbReference>
<dbReference type="SUPFAM" id="SSF48452">
    <property type="entry name" value="TPR-like"/>
    <property type="match status" value="2"/>
</dbReference>
<dbReference type="InterPro" id="IPR011990">
    <property type="entry name" value="TPR-like_helical_dom_sf"/>
</dbReference>
<dbReference type="EMBL" id="JAGHQM010001090">
    <property type="protein sequence ID" value="KAH0556456.1"/>
    <property type="molecule type" value="Genomic_DNA"/>
</dbReference>
<proteinExistence type="predicted"/>
<dbReference type="PROSITE" id="PS50005">
    <property type="entry name" value="TPR"/>
    <property type="match status" value="2"/>
</dbReference>
<feature type="non-terminal residue" evidence="3">
    <location>
        <position position="565"/>
    </location>
</feature>
<accession>A0A9P8L8Z2</accession>
<dbReference type="Proteomes" id="UP000750711">
    <property type="component" value="Unassembled WGS sequence"/>
</dbReference>
<keyword evidence="1" id="KW-0802">TPR repeat</keyword>
<dbReference type="Gene3D" id="3.40.50.300">
    <property type="entry name" value="P-loop containing nucleotide triphosphate hydrolases"/>
    <property type="match status" value="1"/>
</dbReference>
<dbReference type="PANTHER" id="PTHR46082">
    <property type="entry name" value="ATP/GTP-BINDING PROTEIN-RELATED"/>
    <property type="match status" value="1"/>
</dbReference>
<dbReference type="InterPro" id="IPR002182">
    <property type="entry name" value="NB-ARC"/>
</dbReference>
<feature type="repeat" description="TPR" evidence="1">
    <location>
        <begin position="515"/>
        <end position="548"/>
    </location>
</feature>
<sequence length="565" mass="64434">MLVLQGMGGSGKTQLAFQCCQKAKEIGFMATLWVNASSPSMVIQSYRSILRLISPGDETVKNDNDVISLARNQIERWTGKWLIVFDNYDNPQAFADQPIRDYIPLNEAGRILFTSRHRDSYRLGGCISLSEMTEEESVELLLQGPASTPKENSEGVEVAATLGYLALALDQAGAYIRSHGLPLNQFVTHYKRRKRVVLEEIPDEWEYRRSAGGSNTEQCLSVFTTWGMSLDLIKGSLKEKEQKIHFLTLAAFLNPQHISGRYFRAYSITDSAEWLDLLRSGKRWDSDRLGDLLAELGRLSLIQVHKSENEHAFSIHPLICDWMKLRKGAEVRLRIIELTNMLATFLEGHDFNDLPLEVNQETIRHVDAWVEANENILQDSFETVLTMPRKSIGLFAGLYLSQGRYEGARQLYRRELEGLEEKLGPKHPDTLSAANGLACVYSKQGSYEEAEQLYRRALEGREDKLGPKHLDTLGTVHNLAIVHWNQGRYEEADQLYRRALEGREKELGPKHPDTLRTIQNLAIVYWNQGRYKEAEQQYRRALNGWEEKLGPKQPETLKTVQNLAI</sequence>
<dbReference type="Pfam" id="PF13424">
    <property type="entry name" value="TPR_12"/>
    <property type="match status" value="2"/>
</dbReference>
<comment type="caution">
    <text evidence="3">The sequence shown here is derived from an EMBL/GenBank/DDBJ whole genome shotgun (WGS) entry which is preliminary data.</text>
</comment>
<protein>
    <recommendedName>
        <fullName evidence="2">NB-ARC domain-containing protein</fullName>
    </recommendedName>
</protein>
<dbReference type="PANTHER" id="PTHR46082:SF6">
    <property type="entry name" value="AAA+ ATPASE DOMAIN-CONTAINING PROTEIN-RELATED"/>
    <property type="match status" value="1"/>
</dbReference>